<feature type="compositionally biased region" description="Basic and acidic residues" evidence="2">
    <location>
        <begin position="538"/>
        <end position="554"/>
    </location>
</feature>
<feature type="region of interest" description="Disordered" evidence="2">
    <location>
        <begin position="583"/>
        <end position="630"/>
    </location>
</feature>
<evidence type="ECO:0000313" key="5">
    <source>
        <dbReference type="Proteomes" id="UP001054252"/>
    </source>
</evidence>
<dbReference type="InterPro" id="IPR035979">
    <property type="entry name" value="RBD_domain_sf"/>
</dbReference>
<evidence type="ECO:0000256" key="2">
    <source>
        <dbReference type="SAM" id="MobiDB-lite"/>
    </source>
</evidence>
<dbReference type="InterPro" id="IPR005135">
    <property type="entry name" value="Endo/exonuclease/phosphatase"/>
</dbReference>
<comment type="caution">
    <text evidence="4">The sequence shown here is derived from an EMBL/GenBank/DDBJ whole genome shotgun (WGS) entry which is preliminary data.</text>
</comment>
<accession>A0AAV5IUR4</accession>
<dbReference type="PANTHER" id="PTHR33116:SF78">
    <property type="entry name" value="OS12G0587133 PROTEIN"/>
    <property type="match status" value="1"/>
</dbReference>
<dbReference type="Proteomes" id="UP001054252">
    <property type="component" value="Unassembled WGS sequence"/>
</dbReference>
<dbReference type="SUPFAM" id="SSF54928">
    <property type="entry name" value="RNA-binding domain, RBD"/>
    <property type="match status" value="1"/>
</dbReference>
<dbReference type="InterPro" id="IPR000504">
    <property type="entry name" value="RRM_dom"/>
</dbReference>
<dbReference type="Pfam" id="PF13966">
    <property type="entry name" value="zf-RVT"/>
    <property type="match status" value="1"/>
</dbReference>
<dbReference type="Gene3D" id="3.30.70.330">
    <property type="match status" value="1"/>
</dbReference>
<gene>
    <name evidence="4" type="ORF">SLEP1_g15846</name>
</gene>
<evidence type="ECO:0000259" key="3">
    <source>
        <dbReference type="PROSITE" id="PS50102"/>
    </source>
</evidence>
<evidence type="ECO:0000313" key="4">
    <source>
        <dbReference type="EMBL" id="GKV03569.1"/>
    </source>
</evidence>
<dbReference type="Pfam" id="PF00076">
    <property type="entry name" value="RRM_1"/>
    <property type="match status" value="1"/>
</dbReference>
<protein>
    <recommendedName>
        <fullName evidence="3">RRM domain-containing protein</fullName>
    </recommendedName>
</protein>
<feature type="compositionally biased region" description="Polar residues" evidence="2">
    <location>
        <begin position="594"/>
        <end position="607"/>
    </location>
</feature>
<feature type="compositionally biased region" description="Polar residues" evidence="2">
    <location>
        <begin position="473"/>
        <end position="493"/>
    </location>
</feature>
<feature type="region of interest" description="Disordered" evidence="2">
    <location>
        <begin position="461"/>
        <end position="569"/>
    </location>
</feature>
<sequence>MRERGRTRVWDRKSRYQTRDGRTALDREAARLQGRSSYTRRSDAGGYVGHRRQQKMLGDRGYDKGVYRQATAFFFTNFPEEWSYTDMWSTFRKFGRVIEIYSPMKRNKSGSRFGFVRFLDVKNEKDLERQLDQIRIEGRQIWVNVAKCPEEKVAVKEINRIAPIANTTQNRSYAEVAGGRVGVKERKPEGIAHSVEIVPNLQEKFYMEGYFTCRLRAMGGKLVLMDCEDKGELVDLVQGASDWLGQWFSEVKPWSPKEVAKERFVWVRCQGAPLHAWGPDFFERMSSAWGKFICLDDSTSNKRRFDIARFLISTPIMDSISVRRQIKVNGELFSLKFSEEEWTNSLFSLKQDFIPKFASDSEIEEHWSEVSDWDEGQHGGNHGGELEPSAGEDEDREDGWDGSWRHKGLVDISDIEERFESIEKSYVGERYKETDKRSLSRIAEEESVAMVADSINVGEDLSEAGGRVDSGKLESNSNYKDQTTTDPIESPESNGADLQANSGQYHSVAGASGKEDKACKASNVNQQMGSKMSPTGEGRTEKARDADRRSDETHWAQGAIGDNIQKGSKMRLADEGLNKQSHGLERQIEEGNNAEVSSTRRTSQRSEGGTERAKMDKKRSEAKTRSRKRAKLCRSVYQRASLLGMMNQKERGRVKVKPRQAVTEPEGIPEFIACTSNSVAGGSLGDSGIENRNRLLVGQSNRKLAEQLWDFAKKIGATVENEESVVRSLEEMEERDRKKAISKIRVLEGENYLGVEGMWKPKNIPIIIINVYSPCHLAGKRALWEELKNLVSRNGGIICLVGDFNTVRRAEERNGCRGVTSEMREFDNFVHETELIDLPLNGRKYTWYQTNGNSMSRIDRFLLSGGWLEKWEEVRQWGLSRVVSDHCPLLLKHNKVDWGPKPFKFFDAWLEQEGCKELIKEVWSNTNIQGWARFRLKEKLKMTKEALKKWSKNLLPEVDSKMNMAATVIDRVDLKGERVQLSEEDIKSRRDATLTLWKNIRIKESMLHQKARKMWLLKGDANTKFFHNCVKGRWRRSEINSIVIRGAQIQEVSRLKEEIATFYENLFKEEQGERPKLEGVCFKQVQPEDNRQLIEAFTADVIKAAIWECDSSKAPGPDGFNFRFVKSEWEVIKEDVIDFLQEFHKNSKMVRGLNSSFIVLVPKVDNPQKIEEFRPISLIGVIYKILAKVLANRLKKVLDGLIGEQQMAFISGRQLMDGVVTANELVDEAKKRKKKELNGLVSTAAQKGLIQRVEVGLRNLKISHLQYADDTILFGAATEENVWAMKGILRAFEVCSGLKINFHKSQLLGICVGEDWLDKMAWILCCKKGSFPFKYLGIPIGGNCRRLGFWKPLVDLFSKKLTTWKVSYLSLGGRLTLINSVLSSLPVFWMSMYVMPKGTIRSLDKIRRNFLWGGFKGGNRINWVKWDKVCKDKDKGGLGVKDLGKLNYALVGKWWGRIVSKERGLWKKVICEKYGIEGEHRCNWLRGGFNFGSLWWRDTCRLDTSAMEKQGWLANGFKIKVGGGETVKFWWDLWNGGESIANKFPRLYALSTGKDNKISQMGEWVNGAWKWKLQWRRSLFSWEKQQEEDMQRELQRTPMVRGELDRCLWVHSKDGCYSTRTAYQVLTEAQSSAHHRADLSKVWNVFIPNKIAAFSWQLVQDRAPTKLNLLKIGIFQNISECMCDLCGREYEESNHLFIHCIVAYRLWTACFRWWGLSTALDKDCCRVFEQHPHLVNKPGVKKGWDCIWFTLVWTIWLARNERTFRGKEADIERLFELIQLRSYHWIKNKSNRCYFLFPDWIQNPSECLRISSGSRKEGGRLLNTR</sequence>
<organism evidence="4 5">
    <name type="scientific">Rubroshorea leprosula</name>
    <dbReference type="NCBI Taxonomy" id="152421"/>
    <lineage>
        <taxon>Eukaryota</taxon>
        <taxon>Viridiplantae</taxon>
        <taxon>Streptophyta</taxon>
        <taxon>Embryophyta</taxon>
        <taxon>Tracheophyta</taxon>
        <taxon>Spermatophyta</taxon>
        <taxon>Magnoliopsida</taxon>
        <taxon>eudicotyledons</taxon>
        <taxon>Gunneridae</taxon>
        <taxon>Pentapetalae</taxon>
        <taxon>rosids</taxon>
        <taxon>malvids</taxon>
        <taxon>Malvales</taxon>
        <taxon>Dipterocarpaceae</taxon>
        <taxon>Rubroshorea</taxon>
    </lineage>
</organism>
<dbReference type="SUPFAM" id="SSF56219">
    <property type="entry name" value="DNase I-like"/>
    <property type="match status" value="1"/>
</dbReference>
<dbReference type="PROSITE" id="PS50102">
    <property type="entry name" value="RRM"/>
    <property type="match status" value="1"/>
</dbReference>
<feature type="domain" description="RRM" evidence="3">
    <location>
        <begin position="71"/>
        <end position="148"/>
    </location>
</feature>
<dbReference type="InterPro" id="IPR026960">
    <property type="entry name" value="RVT-Znf"/>
</dbReference>
<feature type="compositionally biased region" description="Acidic residues" evidence="2">
    <location>
        <begin position="390"/>
        <end position="400"/>
    </location>
</feature>
<dbReference type="SMART" id="SM00360">
    <property type="entry name" value="RRM"/>
    <property type="match status" value="1"/>
</dbReference>
<dbReference type="InterPro" id="IPR036691">
    <property type="entry name" value="Endo/exonu/phosph_ase_sf"/>
</dbReference>
<reference evidence="4 5" key="1">
    <citation type="journal article" date="2021" name="Commun. Biol.">
        <title>The genome of Shorea leprosula (Dipterocarpaceae) highlights the ecological relevance of drought in aseasonal tropical rainforests.</title>
        <authorList>
            <person name="Ng K.K.S."/>
            <person name="Kobayashi M.J."/>
            <person name="Fawcett J.A."/>
            <person name="Hatakeyama M."/>
            <person name="Paape T."/>
            <person name="Ng C.H."/>
            <person name="Ang C.C."/>
            <person name="Tnah L.H."/>
            <person name="Lee C.T."/>
            <person name="Nishiyama T."/>
            <person name="Sese J."/>
            <person name="O'Brien M.J."/>
            <person name="Copetti D."/>
            <person name="Mohd Noor M.I."/>
            <person name="Ong R.C."/>
            <person name="Putra M."/>
            <person name="Sireger I.Z."/>
            <person name="Indrioko S."/>
            <person name="Kosugi Y."/>
            <person name="Izuno A."/>
            <person name="Isagi Y."/>
            <person name="Lee S.L."/>
            <person name="Shimizu K.K."/>
        </authorList>
    </citation>
    <scope>NUCLEOTIDE SEQUENCE [LARGE SCALE GENOMIC DNA]</scope>
    <source>
        <strain evidence="4">214</strain>
    </source>
</reference>
<feature type="compositionally biased region" description="Basic and acidic residues" evidence="2">
    <location>
        <begin position="608"/>
        <end position="624"/>
    </location>
</feature>
<dbReference type="CDD" id="cd01650">
    <property type="entry name" value="RT_nLTR_like"/>
    <property type="match status" value="1"/>
</dbReference>
<keyword evidence="1" id="KW-0694">RNA-binding</keyword>
<dbReference type="Pfam" id="PF03372">
    <property type="entry name" value="Exo_endo_phos"/>
    <property type="match status" value="1"/>
</dbReference>
<keyword evidence="5" id="KW-1185">Reference proteome</keyword>
<feature type="compositionally biased region" description="Polar residues" evidence="2">
    <location>
        <begin position="522"/>
        <end position="533"/>
    </location>
</feature>
<dbReference type="EMBL" id="BPVZ01000020">
    <property type="protein sequence ID" value="GKV03569.1"/>
    <property type="molecule type" value="Genomic_DNA"/>
</dbReference>
<dbReference type="InterPro" id="IPR012677">
    <property type="entry name" value="Nucleotide-bd_a/b_plait_sf"/>
</dbReference>
<dbReference type="GO" id="GO:0003824">
    <property type="term" value="F:catalytic activity"/>
    <property type="evidence" value="ECO:0007669"/>
    <property type="project" value="InterPro"/>
</dbReference>
<proteinExistence type="predicted"/>
<name>A0AAV5IUR4_9ROSI</name>
<dbReference type="Gene3D" id="3.60.10.10">
    <property type="entry name" value="Endonuclease/exonuclease/phosphatase"/>
    <property type="match status" value="1"/>
</dbReference>
<dbReference type="PANTHER" id="PTHR33116">
    <property type="entry name" value="REVERSE TRANSCRIPTASE ZINC-BINDING DOMAIN-CONTAINING PROTEIN-RELATED-RELATED"/>
    <property type="match status" value="1"/>
</dbReference>
<dbReference type="GO" id="GO:0003723">
    <property type="term" value="F:RNA binding"/>
    <property type="evidence" value="ECO:0007669"/>
    <property type="project" value="UniProtKB-UniRule"/>
</dbReference>
<evidence type="ECO:0000256" key="1">
    <source>
        <dbReference type="PROSITE-ProRule" id="PRU00176"/>
    </source>
</evidence>
<feature type="region of interest" description="Disordered" evidence="2">
    <location>
        <begin position="368"/>
        <end position="403"/>
    </location>
</feature>